<sequence length="50" mass="5344">GTVAHKIMQKYGFRDGQGLGKHEQGLSTALSVEKTSKRGGKIIIGDSTEK</sequence>
<evidence type="ECO:0000313" key="3">
    <source>
        <dbReference type="Proteomes" id="UP001529510"/>
    </source>
</evidence>
<reference evidence="2 3" key="1">
    <citation type="submission" date="2024-05" db="EMBL/GenBank/DDBJ databases">
        <title>Genome sequencing and assembly of Indian major carp, Cirrhinus mrigala (Hamilton, 1822).</title>
        <authorList>
            <person name="Mohindra V."/>
            <person name="Chowdhury L.M."/>
            <person name="Lal K."/>
            <person name="Jena J.K."/>
        </authorList>
    </citation>
    <scope>NUCLEOTIDE SEQUENCE [LARGE SCALE GENOMIC DNA]</scope>
    <source>
        <strain evidence="2">CM1030</strain>
        <tissue evidence="2">Blood</tissue>
    </source>
</reference>
<dbReference type="InterPro" id="IPR000467">
    <property type="entry name" value="G_patch_dom"/>
</dbReference>
<gene>
    <name evidence="2" type="ORF">M9458_009371</name>
</gene>
<dbReference type="Proteomes" id="UP001529510">
    <property type="component" value="Unassembled WGS sequence"/>
</dbReference>
<accession>A0ABD0RB89</accession>
<feature type="non-terminal residue" evidence="2">
    <location>
        <position position="50"/>
    </location>
</feature>
<dbReference type="PANTHER" id="PTHR13288:SF8">
    <property type="entry name" value="SPLICING FACTOR 45"/>
    <property type="match status" value="1"/>
</dbReference>
<dbReference type="EMBL" id="JAMKFB020000004">
    <property type="protein sequence ID" value="KAL0195799.1"/>
    <property type="molecule type" value="Genomic_DNA"/>
</dbReference>
<name>A0ABD0RB89_CIRMR</name>
<protein>
    <recommendedName>
        <fullName evidence="1">G-patch domain-containing protein</fullName>
    </recommendedName>
</protein>
<dbReference type="PROSITE" id="PS50174">
    <property type="entry name" value="G_PATCH"/>
    <property type="match status" value="1"/>
</dbReference>
<proteinExistence type="predicted"/>
<organism evidence="2 3">
    <name type="scientific">Cirrhinus mrigala</name>
    <name type="common">Mrigala</name>
    <dbReference type="NCBI Taxonomy" id="683832"/>
    <lineage>
        <taxon>Eukaryota</taxon>
        <taxon>Metazoa</taxon>
        <taxon>Chordata</taxon>
        <taxon>Craniata</taxon>
        <taxon>Vertebrata</taxon>
        <taxon>Euteleostomi</taxon>
        <taxon>Actinopterygii</taxon>
        <taxon>Neopterygii</taxon>
        <taxon>Teleostei</taxon>
        <taxon>Ostariophysi</taxon>
        <taxon>Cypriniformes</taxon>
        <taxon>Cyprinidae</taxon>
        <taxon>Labeoninae</taxon>
        <taxon>Labeonini</taxon>
        <taxon>Cirrhinus</taxon>
    </lineage>
</organism>
<dbReference type="AlphaFoldDB" id="A0ABD0RB89"/>
<feature type="domain" description="G-patch" evidence="1">
    <location>
        <begin position="1"/>
        <end position="40"/>
    </location>
</feature>
<dbReference type="SMART" id="SM00443">
    <property type="entry name" value="G_patch"/>
    <property type="match status" value="1"/>
</dbReference>
<evidence type="ECO:0000259" key="1">
    <source>
        <dbReference type="PROSITE" id="PS50174"/>
    </source>
</evidence>
<dbReference type="Pfam" id="PF01585">
    <property type="entry name" value="G-patch"/>
    <property type="match status" value="1"/>
</dbReference>
<keyword evidence="3" id="KW-1185">Reference proteome</keyword>
<feature type="non-terminal residue" evidence="2">
    <location>
        <position position="1"/>
    </location>
</feature>
<dbReference type="PANTHER" id="PTHR13288">
    <property type="entry name" value="SPLICING FACTOR 45 SPF45"/>
    <property type="match status" value="1"/>
</dbReference>
<comment type="caution">
    <text evidence="2">The sequence shown here is derived from an EMBL/GenBank/DDBJ whole genome shotgun (WGS) entry which is preliminary data.</text>
</comment>
<evidence type="ECO:0000313" key="2">
    <source>
        <dbReference type="EMBL" id="KAL0195799.1"/>
    </source>
</evidence>
<dbReference type="InterPro" id="IPR040052">
    <property type="entry name" value="RBM17"/>
</dbReference>